<reference evidence="1 2" key="1">
    <citation type="submission" date="2015-09" db="EMBL/GenBank/DDBJ databases">
        <title>Genome sequencing project for genomic taxonomy and phylogenomics of Bacillus-like bacteria.</title>
        <authorList>
            <person name="Liu B."/>
            <person name="Wang J."/>
            <person name="Zhu Y."/>
            <person name="Liu G."/>
            <person name="Chen Q."/>
            <person name="Chen Z."/>
            <person name="Lan J."/>
            <person name="Che J."/>
            <person name="Ge C."/>
            <person name="Shi H."/>
            <person name="Pan Z."/>
            <person name="Liu X."/>
        </authorList>
    </citation>
    <scope>NUCLEOTIDE SEQUENCE [LARGE SCALE GENOMIC DNA]</scope>
    <source>
        <strain evidence="1 2">DSM 8552</strain>
    </source>
</reference>
<accession>A0ABR5NAA4</accession>
<gene>
    <name evidence="1" type="ORF">AN963_01285</name>
</gene>
<comment type="caution">
    <text evidence="1">The sequence shown here is derived from an EMBL/GenBank/DDBJ whole genome shotgun (WGS) entry which is preliminary data.</text>
</comment>
<name>A0ABR5NAA4_BRECH</name>
<evidence type="ECO:0000313" key="2">
    <source>
        <dbReference type="Proteomes" id="UP000051063"/>
    </source>
</evidence>
<dbReference type="Proteomes" id="UP000051063">
    <property type="component" value="Unassembled WGS sequence"/>
</dbReference>
<proteinExistence type="predicted"/>
<keyword evidence="2" id="KW-1185">Reference proteome</keyword>
<dbReference type="RefSeq" id="WP_055742757.1">
    <property type="nucleotide sequence ID" value="NZ_LJJB01000007.1"/>
</dbReference>
<dbReference type="EMBL" id="LJJB01000007">
    <property type="protein sequence ID" value="KQL48473.1"/>
    <property type="molecule type" value="Genomic_DNA"/>
</dbReference>
<sequence length="115" mass="13052">MLSVEPSTNELLTLAKAQLLRSLHQQKTKPYLPVWGELFTSLRDIVRHGKQAQENILVYPMRPTGTLWYLYQENQFLADLPDPGITISMTQEQLLDALVKGSFPPLTTDNRSING</sequence>
<protein>
    <submittedName>
        <fullName evidence="1">Uncharacterized protein</fullName>
    </submittedName>
</protein>
<organism evidence="1 2">
    <name type="scientific">Brevibacillus choshinensis</name>
    <dbReference type="NCBI Taxonomy" id="54911"/>
    <lineage>
        <taxon>Bacteria</taxon>
        <taxon>Bacillati</taxon>
        <taxon>Bacillota</taxon>
        <taxon>Bacilli</taxon>
        <taxon>Bacillales</taxon>
        <taxon>Paenibacillaceae</taxon>
        <taxon>Brevibacillus</taxon>
    </lineage>
</organism>
<evidence type="ECO:0000313" key="1">
    <source>
        <dbReference type="EMBL" id="KQL48473.1"/>
    </source>
</evidence>